<reference evidence="2 3" key="1">
    <citation type="journal article" date="2017" name="Front. Microbiol.">
        <title>Genomic Characterization of Dairy Associated Leuconostoc Species and Diversity of Leuconostocs in Undefined Mixed Mesophilic Starter Cultures.</title>
        <authorList>
            <person name="Frantzen C.A."/>
            <person name="Kot W."/>
            <person name="Pedersen T.B."/>
            <person name="Ardo Y.M."/>
            <person name="Broadbent J.R."/>
            <person name="Neve H."/>
            <person name="Hansen L.H."/>
            <person name="Dal Bello F."/>
            <person name="Ostlie H.M."/>
            <person name="Kleppen H.P."/>
            <person name="Vogensen F.K."/>
            <person name="Holo H."/>
        </authorList>
    </citation>
    <scope>NUCLEOTIDE SEQUENCE [LARGE SCALE GENOMIC DNA]</scope>
    <source>
        <strain evidence="2 3">LMGCF08</strain>
    </source>
</reference>
<dbReference type="EMBL" id="MPLS01000004">
    <property type="protein sequence ID" value="ORI98426.1"/>
    <property type="molecule type" value="Genomic_DNA"/>
</dbReference>
<sequence length="278" mass="30554">MEKKQITNWFIRFIKGVFIALGFILPGVSGGVLAAILGLYERMLNFMAHIRQNFKRDFAFFLPVGLGGIAGIILLSRPLEFLLVSYKAMVLWGFAGAIVGTLPALFKESAKKGRSYRDWIMFGVTAVVGGLFLYNMTAIFGQMPINFFSWLLAGALIALGVIVPGLSPSNFLLYLGLFDPMLAGFKRADMGVFIPIAVGAIVTLVSFSKVMSYLLQHFYSLVYHFILAIVVVSTILIVIPPVADYSGFNMTSVIVSAILFALGIVLGYWMSGLEKKYK</sequence>
<feature type="transmembrane region" description="Helical" evidence="1">
    <location>
        <begin position="221"/>
        <end position="239"/>
    </location>
</feature>
<dbReference type="PANTHER" id="PTHR37308">
    <property type="entry name" value="INTEGRAL MEMBRANE PROTEIN"/>
    <property type="match status" value="1"/>
</dbReference>
<feature type="transmembrane region" description="Helical" evidence="1">
    <location>
        <begin position="88"/>
        <end position="106"/>
    </location>
</feature>
<dbReference type="PANTHER" id="PTHR37308:SF1">
    <property type="entry name" value="POLYPRENYL-PHOSPHATE TRANSPORTER"/>
    <property type="match status" value="1"/>
</dbReference>
<evidence type="ECO:0000313" key="2">
    <source>
        <dbReference type="EMBL" id="ORI98426.1"/>
    </source>
</evidence>
<keyword evidence="1" id="KW-0472">Membrane</keyword>
<dbReference type="Pfam" id="PF04018">
    <property type="entry name" value="VCA0040-like"/>
    <property type="match status" value="1"/>
</dbReference>
<keyword evidence="1" id="KW-0812">Transmembrane</keyword>
<name>A0A1X0VFS2_LEUPS</name>
<dbReference type="RefSeq" id="WP_036068202.1">
    <property type="nucleotide sequence ID" value="NZ_MPLS01000004.1"/>
</dbReference>
<comment type="caution">
    <text evidence="2">The sequence shown here is derived from an EMBL/GenBank/DDBJ whole genome shotgun (WGS) entry which is preliminary data.</text>
</comment>
<dbReference type="STRING" id="33968.BMS77_01335"/>
<feature type="transmembrane region" description="Helical" evidence="1">
    <location>
        <begin position="147"/>
        <end position="178"/>
    </location>
</feature>
<dbReference type="Proteomes" id="UP000192288">
    <property type="component" value="Unassembled WGS sequence"/>
</dbReference>
<evidence type="ECO:0000256" key="1">
    <source>
        <dbReference type="SAM" id="Phobius"/>
    </source>
</evidence>
<feature type="transmembrane region" description="Helical" evidence="1">
    <location>
        <begin position="58"/>
        <end position="76"/>
    </location>
</feature>
<dbReference type="InterPro" id="IPR007163">
    <property type="entry name" value="VCA0040-like"/>
</dbReference>
<organism evidence="2 3">
    <name type="scientific">Leuconostoc pseudomesenteroides</name>
    <dbReference type="NCBI Taxonomy" id="33968"/>
    <lineage>
        <taxon>Bacteria</taxon>
        <taxon>Bacillati</taxon>
        <taxon>Bacillota</taxon>
        <taxon>Bacilli</taxon>
        <taxon>Lactobacillales</taxon>
        <taxon>Lactobacillaceae</taxon>
        <taxon>Leuconostoc</taxon>
    </lineage>
</organism>
<feature type="transmembrane region" description="Helical" evidence="1">
    <location>
        <begin position="190"/>
        <end position="215"/>
    </location>
</feature>
<feature type="transmembrane region" description="Helical" evidence="1">
    <location>
        <begin position="251"/>
        <end position="270"/>
    </location>
</feature>
<feature type="transmembrane region" description="Helical" evidence="1">
    <location>
        <begin position="118"/>
        <end position="141"/>
    </location>
</feature>
<dbReference type="GeneID" id="97230830"/>
<dbReference type="AlphaFoldDB" id="A0A1X0VFS2"/>
<keyword evidence="1" id="KW-1133">Transmembrane helix</keyword>
<evidence type="ECO:0000313" key="3">
    <source>
        <dbReference type="Proteomes" id="UP000192288"/>
    </source>
</evidence>
<dbReference type="eggNOG" id="COG2035">
    <property type="taxonomic scope" value="Bacteria"/>
</dbReference>
<accession>A0A1X0VFS2</accession>
<feature type="transmembrane region" description="Helical" evidence="1">
    <location>
        <begin position="17"/>
        <end position="37"/>
    </location>
</feature>
<gene>
    <name evidence="2" type="ORF">BMR96_02005</name>
</gene>
<proteinExistence type="predicted"/>
<protein>
    <submittedName>
        <fullName evidence="2">DUF368 domain-containing protein</fullName>
    </submittedName>
</protein>